<accession>K3ZXU7</accession>
<dbReference type="Gramene" id="KQL26695">
    <property type="protein sequence ID" value="KQL26695"/>
    <property type="gene ID" value="SETIT_031429mg"/>
</dbReference>
<sequence length="145" mass="16019">MMSRRRRRGHHHAAERLWTGSGRIRGDPEAQLPLGELDEALDLGVVHEPVVVAVGAPNGEQRPQAGEPRAAAADRLTELLPADAAVAVGVELLQPALELRHRDRRPVLLAREQAPRRWGHRCHGHRFRRRRLLAGALALLVVLGS</sequence>
<keyword evidence="3" id="KW-1185">Reference proteome</keyword>
<dbReference type="HOGENOM" id="CLU_1790248_0_0_1"/>
<dbReference type="InParanoid" id="K3ZXU7"/>
<organism evidence="2 3">
    <name type="scientific">Setaria italica</name>
    <name type="common">Foxtail millet</name>
    <name type="synonym">Panicum italicum</name>
    <dbReference type="NCBI Taxonomy" id="4555"/>
    <lineage>
        <taxon>Eukaryota</taxon>
        <taxon>Viridiplantae</taxon>
        <taxon>Streptophyta</taxon>
        <taxon>Embryophyta</taxon>
        <taxon>Tracheophyta</taxon>
        <taxon>Spermatophyta</taxon>
        <taxon>Magnoliopsida</taxon>
        <taxon>Liliopsida</taxon>
        <taxon>Poales</taxon>
        <taxon>Poaceae</taxon>
        <taxon>PACMAD clade</taxon>
        <taxon>Panicoideae</taxon>
        <taxon>Panicodae</taxon>
        <taxon>Paniceae</taxon>
        <taxon>Cenchrinae</taxon>
        <taxon>Setaria</taxon>
    </lineage>
</organism>
<evidence type="ECO:0000313" key="2">
    <source>
        <dbReference type="EnsemblPlants" id="KQL26695"/>
    </source>
</evidence>
<name>K3ZXU7_SETIT</name>
<feature type="region of interest" description="Disordered" evidence="1">
    <location>
        <begin position="1"/>
        <end position="22"/>
    </location>
</feature>
<proteinExistence type="predicted"/>
<dbReference type="EMBL" id="AGNK02001339">
    <property type="status" value="NOT_ANNOTATED_CDS"/>
    <property type="molecule type" value="Genomic_DNA"/>
</dbReference>
<reference evidence="3" key="1">
    <citation type="journal article" date="2012" name="Nat. Biotechnol.">
        <title>Reference genome sequence of the model plant Setaria.</title>
        <authorList>
            <person name="Bennetzen J.L."/>
            <person name="Schmutz J."/>
            <person name="Wang H."/>
            <person name="Percifield R."/>
            <person name="Hawkins J."/>
            <person name="Pontaroli A.C."/>
            <person name="Estep M."/>
            <person name="Feng L."/>
            <person name="Vaughn J.N."/>
            <person name="Grimwood J."/>
            <person name="Jenkins J."/>
            <person name="Barry K."/>
            <person name="Lindquist E."/>
            <person name="Hellsten U."/>
            <person name="Deshpande S."/>
            <person name="Wang X."/>
            <person name="Wu X."/>
            <person name="Mitros T."/>
            <person name="Triplett J."/>
            <person name="Yang X."/>
            <person name="Ye C.Y."/>
            <person name="Mauro-Herrera M."/>
            <person name="Wang L."/>
            <person name="Li P."/>
            <person name="Sharma M."/>
            <person name="Sharma R."/>
            <person name="Ronald P.C."/>
            <person name="Panaud O."/>
            <person name="Kellogg E.A."/>
            <person name="Brutnell T.P."/>
            <person name="Doust A.N."/>
            <person name="Tuskan G.A."/>
            <person name="Rokhsar D."/>
            <person name="Devos K.M."/>
        </authorList>
    </citation>
    <scope>NUCLEOTIDE SEQUENCE [LARGE SCALE GENOMIC DNA]</scope>
    <source>
        <strain evidence="3">cv. Yugu1</strain>
    </source>
</reference>
<evidence type="ECO:0000256" key="1">
    <source>
        <dbReference type="SAM" id="MobiDB-lite"/>
    </source>
</evidence>
<feature type="compositionally biased region" description="Basic residues" evidence="1">
    <location>
        <begin position="1"/>
        <end position="13"/>
    </location>
</feature>
<reference evidence="2" key="2">
    <citation type="submission" date="2018-08" db="UniProtKB">
        <authorList>
            <consortium name="EnsemblPlants"/>
        </authorList>
    </citation>
    <scope>IDENTIFICATION</scope>
    <source>
        <strain evidence="2">Yugu1</strain>
    </source>
</reference>
<evidence type="ECO:0000313" key="3">
    <source>
        <dbReference type="Proteomes" id="UP000004995"/>
    </source>
</evidence>
<dbReference type="EnsemblPlants" id="KQL26695">
    <property type="protein sequence ID" value="KQL26695"/>
    <property type="gene ID" value="SETIT_031429mg"/>
</dbReference>
<dbReference type="Proteomes" id="UP000004995">
    <property type="component" value="Unassembled WGS sequence"/>
</dbReference>
<dbReference type="AlphaFoldDB" id="K3ZXU7"/>
<protein>
    <submittedName>
        <fullName evidence="2">Uncharacterized protein</fullName>
    </submittedName>
</protein>